<protein>
    <submittedName>
        <fullName evidence="1">KWG Leptospira repeat protein</fullName>
    </submittedName>
</protein>
<dbReference type="eggNOG" id="COG5263">
    <property type="taxonomic scope" value="Bacteria"/>
</dbReference>
<evidence type="ECO:0000313" key="2">
    <source>
        <dbReference type="Proteomes" id="UP000008467"/>
    </source>
</evidence>
<dbReference type="RefSeq" id="WP_013658685.1">
    <property type="nucleotide sequence ID" value="NC_015275.1"/>
</dbReference>
<dbReference type="AlphaFoldDB" id="F2JHR7"/>
<evidence type="ECO:0000313" key="1">
    <source>
        <dbReference type="EMBL" id="ADZ85409.1"/>
    </source>
</evidence>
<accession>F2JHR7</accession>
<dbReference type="PANTHER" id="PTHR37841:SF1">
    <property type="entry name" value="DUF3298 DOMAIN-CONTAINING PROTEIN"/>
    <property type="match status" value="1"/>
</dbReference>
<dbReference type="KEGG" id="cle:Clole_3728"/>
<dbReference type="PROSITE" id="PS51257">
    <property type="entry name" value="PROKAR_LIPOPROTEIN"/>
    <property type="match status" value="1"/>
</dbReference>
<proteinExistence type="predicted"/>
<dbReference type="STRING" id="642492.Clole_3728"/>
<gene>
    <name evidence="1" type="ordered locus">Clole_3728</name>
</gene>
<reference evidence="1 2" key="1">
    <citation type="journal article" date="2011" name="J. Bacteriol.">
        <title>Complete genome sequence of the cellulose-degrading bacterium Cellulosilyticum lentocellum.</title>
        <authorList>
            <consortium name="US DOE Joint Genome Institute"/>
            <person name="Miller D.A."/>
            <person name="Suen G."/>
            <person name="Bruce D."/>
            <person name="Copeland A."/>
            <person name="Cheng J.F."/>
            <person name="Detter C."/>
            <person name="Goodwin L.A."/>
            <person name="Han C.S."/>
            <person name="Hauser L.J."/>
            <person name="Land M.L."/>
            <person name="Lapidus A."/>
            <person name="Lucas S."/>
            <person name="Meincke L."/>
            <person name="Pitluck S."/>
            <person name="Tapia R."/>
            <person name="Teshima H."/>
            <person name="Woyke T."/>
            <person name="Fox B.G."/>
            <person name="Angert E.R."/>
            <person name="Currie C.R."/>
        </authorList>
    </citation>
    <scope>NUCLEOTIDE SEQUENCE [LARGE SCALE GENOMIC DNA]</scope>
    <source>
        <strain evidence="2">ATCC 49066 / DSM 5427 / NCIMB 11756 / RHM5</strain>
    </source>
</reference>
<dbReference type="PANTHER" id="PTHR37841">
    <property type="entry name" value="GLR2918 PROTEIN"/>
    <property type="match status" value="1"/>
</dbReference>
<keyword evidence="2" id="KW-1185">Reference proteome</keyword>
<dbReference type="Pfam" id="PF14903">
    <property type="entry name" value="WG_beta_rep"/>
    <property type="match status" value="5"/>
</dbReference>
<sequence length="507" mass="57403">MKFKETKVTQLLMSIIIVTIVLLAGCGIAKSSVNEATIMDNSEDKSDINKTTAMESDEDKVGVNQPIVTDANNEKYLYLIKDNNKYGFIDENGNTIVEPQYEYASDFSQGYAVISYQGSYGYIDGLGQVVIQPQYELALNFSEGLATVQINGKWGYINEEGKLAIEPQFDSAESFSEGKAAVSVGRKIQYINKKGEKIIEVIGEVGFEFKESYAVIENAVSGKVYSQFINEKGEFVFQKYGAADSFSDGLAVVMTGDRYEGEDNLYGYINGSGNIVIEQQFVGAMSFSEGVAAIYDGVNWRYINQQKENIFDRTFESAQSFSEGLAGVRQDGKWGFINKSGEDVIKAQYDNVEAFKHGLAKVLKNGKWMYIDTDNKCIWEQKLLEKDTYKQAEEIYTSSLLKFQIIIPNSWEGLYKVKENNEGVEFLYSIDKKTYNLFLISTLNMDEWKTTEQYMYTYLGERGDTVYVSQCFEGEYSNETEKGKRIGEKIDELRQAFSIEKNFRIID</sequence>
<dbReference type="InterPro" id="IPR032774">
    <property type="entry name" value="WG_beta_rep"/>
</dbReference>
<dbReference type="Proteomes" id="UP000008467">
    <property type="component" value="Chromosome"/>
</dbReference>
<dbReference type="SUPFAM" id="SSF69360">
    <property type="entry name" value="Cell wall binding repeat"/>
    <property type="match status" value="2"/>
</dbReference>
<name>F2JHR7_CELLD</name>
<organism evidence="1 2">
    <name type="scientific">Cellulosilyticum lentocellum (strain ATCC 49066 / DSM 5427 / NCIMB 11756 / RHM5)</name>
    <name type="common">Clostridium lentocellum</name>
    <dbReference type="NCBI Taxonomy" id="642492"/>
    <lineage>
        <taxon>Bacteria</taxon>
        <taxon>Bacillati</taxon>
        <taxon>Bacillota</taxon>
        <taxon>Clostridia</taxon>
        <taxon>Lachnospirales</taxon>
        <taxon>Cellulosilyticaceae</taxon>
        <taxon>Cellulosilyticum</taxon>
    </lineage>
</organism>
<dbReference type="EMBL" id="CP002582">
    <property type="protein sequence ID" value="ADZ85409.1"/>
    <property type="molecule type" value="Genomic_DNA"/>
</dbReference>
<dbReference type="HOGENOM" id="CLU_030408_1_0_9"/>